<accession>A0A163J1E2</accession>
<dbReference type="AlphaFoldDB" id="A0A163J1E2"/>
<dbReference type="OrthoDB" id="1432093at2759"/>
<dbReference type="InterPro" id="IPR036397">
    <property type="entry name" value="RNaseH_sf"/>
</dbReference>
<evidence type="ECO:0000256" key="1">
    <source>
        <dbReference type="ARBA" id="ARBA00008372"/>
    </source>
</evidence>
<gene>
    <name evidence="3" type="primary">ABSGL_01980.1 scaffold 2596</name>
</gene>
<dbReference type="InterPro" id="IPR006941">
    <property type="entry name" value="RNase_CAF1"/>
</dbReference>
<evidence type="ECO:0000256" key="2">
    <source>
        <dbReference type="SAM" id="MobiDB-lite"/>
    </source>
</evidence>
<dbReference type="STRING" id="4829.A0A163J1E2"/>
<dbReference type="PANTHER" id="PTHR15092:SF22">
    <property type="entry name" value="POLY(A)-SPECIFIC RIBONUCLEASE PNLDC1"/>
    <property type="match status" value="1"/>
</dbReference>
<reference evidence="3" key="1">
    <citation type="submission" date="2016-04" db="EMBL/GenBank/DDBJ databases">
        <authorList>
            <person name="Evans L.H."/>
            <person name="Alamgir A."/>
            <person name="Owens N."/>
            <person name="Weber N.D."/>
            <person name="Virtaneva K."/>
            <person name="Barbian K."/>
            <person name="Babar A."/>
            <person name="Rosenke K."/>
        </authorList>
    </citation>
    <scope>NUCLEOTIDE SEQUENCE [LARGE SCALE GENOMIC DNA]</scope>
    <source>
        <strain evidence="3">CBS 101.48</strain>
    </source>
</reference>
<dbReference type="Gene3D" id="3.30.420.10">
    <property type="entry name" value="Ribonuclease H-like superfamily/Ribonuclease H"/>
    <property type="match status" value="1"/>
</dbReference>
<dbReference type="EMBL" id="LT551165">
    <property type="protein sequence ID" value="SAL96564.1"/>
    <property type="molecule type" value="Genomic_DNA"/>
</dbReference>
<dbReference type="InterPro" id="IPR012337">
    <property type="entry name" value="RNaseH-like_sf"/>
</dbReference>
<comment type="similarity">
    <text evidence="1">Belongs to the CAF1 family.</text>
</comment>
<dbReference type="OMA" id="LMHTIIG"/>
<sequence>MEVLKKDFTASLPAIREAILDADFISVDAEFTGLNTPDVRFNNSDDIQQRYHKVQQHVQAFTVVQYGVCAFKKTPTGYVAKPFNFYVFGGDNDNIQSYRNFLSSASSLSFLRSNNFDFNKLIDDGIPFYNYSEERNSYTANGGWNVISRHQEANDSTLGKHARSFLEPFRQSLGNWLQQGAKSPLTVATGSAMHKKLVYQDIQHGRYAGYLKASSPDPRSIQIVKIDSEDRFQAAAQTPTLNFRHVIEAIKEADCPVVIHNGLYDICHTVDQFWHNLPETVRDFKELVTSMWKNVVDTKYMAEFHPILRTCFNTSVLGSLYNTVEEELKNGGHIIRMGDGFDRYSADGSPDSSHEAGYDAYMTGVIYLGFIYFVKEKEEEERTKKDDSSITHQSASDSKDDTPTSTKEPIFMDESITPYYNKIFVMRCDTPYVDLLEKETMRGNIQRNRFFLNNIPTGLTHTGIETLLPEIHPTSITWVNDNTAWLTVLHPDKVDLAPLGELGLDRVRDFMEGGARLVDGQTYQITAQAAEMALLSGEQWEALQEVPVMVAPSLPQTPTVSNVPTGGASYDGKGLT</sequence>
<proteinExistence type="inferred from homology"/>
<feature type="compositionally biased region" description="Polar residues" evidence="2">
    <location>
        <begin position="555"/>
        <end position="564"/>
    </location>
</feature>
<keyword evidence="4" id="KW-1185">Reference proteome</keyword>
<organism evidence="3">
    <name type="scientific">Absidia glauca</name>
    <name type="common">Pin mould</name>
    <dbReference type="NCBI Taxonomy" id="4829"/>
    <lineage>
        <taxon>Eukaryota</taxon>
        <taxon>Fungi</taxon>
        <taxon>Fungi incertae sedis</taxon>
        <taxon>Mucoromycota</taxon>
        <taxon>Mucoromycotina</taxon>
        <taxon>Mucoromycetes</taxon>
        <taxon>Mucorales</taxon>
        <taxon>Cunninghamellaceae</taxon>
        <taxon>Absidia</taxon>
    </lineage>
</organism>
<dbReference type="Proteomes" id="UP000078561">
    <property type="component" value="Unassembled WGS sequence"/>
</dbReference>
<dbReference type="InParanoid" id="A0A163J1E2"/>
<dbReference type="GO" id="GO:0003723">
    <property type="term" value="F:RNA binding"/>
    <property type="evidence" value="ECO:0007669"/>
    <property type="project" value="TreeGrafter"/>
</dbReference>
<dbReference type="GO" id="GO:0000175">
    <property type="term" value="F:3'-5'-RNA exonuclease activity"/>
    <property type="evidence" value="ECO:0007669"/>
    <property type="project" value="TreeGrafter"/>
</dbReference>
<dbReference type="PANTHER" id="PTHR15092">
    <property type="entry name" value="POLY A -SPECIFIC RIBONUCLEASE/TARGET OF EGR1, MEMBER 1"/>
    <property type="match status" value="1"/>
</dbReference>
<evidence type="ECO:0000313" key="3">
    <source>
        <dbReference type="EMBL" id="SAL96564.1"/>
    </source>
</evidence>
<dbReference type="InterPro" id="IPR051181">
    <property type="entry name" value="CAF1_poly(A)_ribonucleases"/>
</dbReference>
<dbReference type="FunCoup" id="A0A163J1E2">
    <property type="interactions" value="768"/>
</dbReference>
<feature type="region of interest" description="Disordered" evidence="2">
    <location>
        <begin position="382"/>
        <end position="410"/>
    </location>
</feature>
<protein>
    <submittedName>
        <fullName evidence="3">Uncharacterized protein</fullName>
    </submittedName>
</protein>
<name>A0A163J1E2_ABSGL</name>
<feature type="region of interest" description="Disordered" evidence="2">
    <location>
        <begin position="555"/>
        <end position="576"/>
    </location>
</feature>
<evidence type="ECO:0000313" key="4">
    <source>
        <dbReference type="Proteomes" id="UP000078561"/>
    </source>
</evidence>
<dbReference type="Pfam" id="PF04857">
    <property type="entry name" value="CAF1"/>
    <property type="match status" value="1"/>
</dbReference>
<dbReference type="SUPFAM" id="SSF53098">
    <property type="entry name" value="Ribonuclease H-like"/>
    <property type="match status" value="1"/>
</dbReference>